<keyword evidence="2" id="KW-1185">Reference proteome</keyword>
<dbReference type="AlphaFoldDB" id="A0A0A2V2K1"/>
<sequence>MALSSRYLLNDLHVNNILIDDDWNVKCLIDLERACSWPIEMLHSPHWFESVDTIEPVIKSSSTFSNGRNVCCGTRTQLRGLSQRNIFPYWIPDVENPFLTKMLEDKAAYGRELQKNFDVEPAI</sequence>
<name>A0A0A2V2K1_PARBA</name>
<dbReference type="VEuPathDB" id="FungiDB:PAAG_11202"/>
<dbReference type="GeneID" id="26970290"/>
<evidence type="ECO:0008006" key="3">
    <source>
        <dbReference type="Google" id="ProtNLM"/>
    </source>
</evidence>
<dbReference type="HOGENOM" id="CLU_2015941_0_0_1"/>
<evidence type="ECO:0000313" key="2">
    <source>
        <dbReference type="Proteomes" id="UP000002059"/>
    </source>
</evidence>
<protein>
    <recommendedName>
        <fullName evidence="3">Aminoglycoside phosphotransferase domain-containing protein</fullName>
    </recommendedName>
</protein>
<accession>A0A0A2V2K1</accession>
<dbReference type="OrthoDB" id="4207260at2759"/>
<dbReference type="EMBL" id="KN293993">
    <property type="protein sequence ID" value="KGQ02026.1"/>
    <property type="molecule type" value="Genomic_DNA"/>
</dbReference>
<organism evidence="1 2">
    <name type="scientific">Paracoccidioides lutzii (strain ATCC MYA-826 / Pb01)</name>
    <name type="common">Paracoccidioides brasiliensis</name>
    <dbReference type="NCBI Taxonomy" id="502779"/>
    <lineage>
        <taxon>Eukaryota</taxon>
        <taxon>Fungi</taxon>
        <taxon>Dikarya</taxon>
        <taxon>Ascomycota</taxon>
        <taxon>Pezizomycotina</taxon>
        <taxon>Eurotiomycetes</taxon>
        <taxon>Eurotiomycetidae</taxon>
        <taxon>Onygenales</taxon>
        <taxon>Ajellomycetaceae</taxon>
        <taxon>Paracoccidioides</taxon>
    </lineage>
</organism>
<reference evidence="1 2" key="1">
    <citation type="journal article" date="2011" name="PLoS Genet.">
        <title>Comparative genomic analysis of human fungal pathogens causing paracoccidioidomycosis.</title>
        <authorList>
            <person name="Desjardins C.A."/>
            <person name="Champion M.D."/>
            <person name="Holder J.W."/>
            <person name="Muszewska A."/>
            <person name="Goldberg J."/>
            <person name="Bailao A.M."/>
            <person name="Brigido M.M."/>
            <person name="Ferreira M.E."/>
            <person name="Garcia A.M."/>
            <person name="Grynberg M."/>
            <person name="Gujja S."/>
            <person name="Heiman D.I."/>
            <person name="Henn M.R."/>
            <person name="Kodira C.D."/>
            <person name="Leon-Narvaez H."/>
            <person name="Longo L.V."/>
            <person name="Ma L.J."/>
            <person name="Malavazi I."/>
            <person name="Matsuo A.L."/>
            <person name="Morais F.V."/>
            <person name="Pereira M."/>
            <person name="Rodriguez-Brito S."/>
            <person name="Sakthikumar S."/>
            <person name="Salem-Izacc S.M."/>
            <person name="Sykes S.M."/>
            <person name="Teixeira M.M."/>
            <person name="Vallejo M.C."/>
            <person name="Walter M.E."/>
            <person name="Yandava C."/>
            <person name="Young S."/>
            <person name="Zeng Q."/>
            <person name="Zucker J."/>
            <person name="Felipe M.S."/>
            <person name="Goldman G.H."/>
            <person name="Haas B.J."/>
            <person name="McEwen J.G."/>
            <person name="Nino-Vega G."/>
            <person name="Puccia R."/>
            <person name="San-Blas G."/>
            <person name="Soares C.M."/>
            <person name="Birren B.W."/>
            <person name="Cuomo C.A."/>
        </authorList>
    </citation>
    <scope>NUCLEOTIDE SEQUENCE [LARGE SCALE GENOMIC DNA]</scope>
    <source>
        <strain evidence="2">ATCC MYA-826 / Pb01</strain>
    </source>
</reference>
<dbReference type="KEGG" id="pbl:PAAG_11202"/>
<gene>
    <name evidence="1" type="ORF">PAAG_11202</name>
</gene>
<dbReference type="RefSeq" id="XP_015703501.1">
    <property type="nucleotide sequence ID" value="XM_015846894.1"/>
</dbReference>
<evidence type="ECO:0000313" key="1">
    <source>
        <dbReference type="EMBL" id="KGQ02026.1"/>
    </source>
</evidence>
<proteinExistence type="predicted"/>
<dbReference type="Proteomes" id="UP000002059">
    <property type="component" value="Partially assembled WGS sequence"/>
</dbReference>